<dbReference type="Proteomes" id="UP001055553">
    <property type="component" value="Chromosome"/>
</dbReference>
<keyword evidence="1" id="KW-0489">Methyltransferase</keyword>
<evidence type="ECO:0000313" key="2">
    <source>
        <dbReference type="Proteomes" id="UP001055553"/>
    </source>
</evidence>
<dbReference type="InterPro" id="IPR003750">
    <property type="entry name" value="Put_MeTrfase-C9orf114-like"/>
</dbReference>
<keyword evidence="2" id="KW-1185">Reference proteome</keyword>
<dbReference type="GO" id="GO:0008168">
    <property type="term" value="F:methyltransferase activity"/>
    <property type="evidence" value="ECO:0007669"/>
    <property type="project" value="UniProtKB-KW"/>
</dbReference>
<dbReference type="InterPro" id="IPR029026">
    <property type="entry name" value="tRNA_m1G_MTases_N"/>
</dbReference>
<dbReference type="Pfam" id="PF02598">
    <property type="entry name" value="Methyltrn_RNA_3"/>
    <property type="match status" value="1"/>
</dbReference>
<dbReference type="GO" id="GO:0032259">
    <property type="term" value="P:methylation"/>
    <property type="evidence" value="ECO:0007669"/>
    <property type="project" value="UniProtKB-KW"/>
</dbReference>
<dbReference type="InterPro" id="IPR029028">
    <property type="entry name" value="Alpha/beta_knot_MTases"/>
</dbReference>
<dbReference type="EMBL" id="AP019769">
    <property type="protein sequence ID" value="BBL45554.1"/>
    <property type="molecule type" value="Genomic_DNA"/>
</dbReference>
<sequence>MGRFLLKVLKYLHTPPYIRKIAFPLDKSLKDIGISFPINSYYHKDRSRYEYVYILKRENNKLLVTDGEKEFYINIKRKYKNTNVLIYDKNKKELIYPYETEYYFGYEAFYYNKPLLDLINKLKKEGFIL</sequence>
<reference evidence="2" key="1">
    <citation type="journal article" date="2022" name="Int. J. Syst. Evol. Microbiol.">
        <title>Nanobdella aerobiophila gen. nov., sp. nov., a thermoacidophilic, obligate ectosymbiotic archaeon, and proposal of Nanobdellaceae fam. nov., Nanobdellales ord. nov. and Nanobdellia class. nov.</title>
        <authorList>
            <person name="Kato S."/>
            <person name="Ogasawara A."/>
            <person name="Itoh T."/>
            <person name="Sakai H.D."/>
            <person name="Shimizu M."/>
            <person name="Yuki M."/>
            <person name="Kaneko M."/>
            <person name="Takashina T."/>
            <person name="Ohkuma M."/>
        </authorList>
    </citation>
    <scope>NUCLEOTIDE SEQUENCE [LARGE SCALE GENOMIC DNA]</scope>
    <source>
        <strain evidence="2">MJ1</strain>
    </source>
</reference>
<protein>
    <submittedName>
        <fullName evidence="1">SPOUT domain containing methyltransferase</fullName>
    </submittedName>
</protein>
<organism evidence="1 2">
    <name type="scientific">Nanobdella aerobiophila</name>
    <dbReference type="NCBI Taxonomy" id="2586965"/>
    <lineage>
        <taxon>Archaea</taxon>
        <taxon>Nanobdellota</taxon>
        <taxon>Nanobdellia</taxon>
        <taxon>Nanobdellales</taxon>
        <taxon>Nanobdellaceae</taxon>
        <taxon>Nanobdella</taxon>
    </lineage>
</organism>
<evidence type="ECO:0000313" key="1">
    <source>
        <dbReference type="EMBL" id="BBL45554.1"/>
    </source>
</evidence>
<dbReference type="KEGG" id="naer:MJ1_0391"/>
<name>A0A915SFQ3_9ARCH</name>
<keyword evidence="1" id="KW-0808">Transferase</keyword>
<accession>A0A915SFQ3</accession>
<dbReference type="AlphaFoldDB" id="A0A915SFQ3"/>
<dbReference type="SUPFAM" id="SSF75217">
    <property type="entry name" value="alpha/beta knot"/>
    <property type="match status" value="1"/>
</dbReference>
<gene>
    <name evidence="1" type="ORF">MJ1_0391</name>
</gene>
<dbReference type="Gene3D" id="3.40.1280.10">
    <property type="match status" value="1"/>
</dbReference>
<proteinExistence type="predicted"/>